<comment type="similarity">
    <text evidence="2 9">Belongs to the glycosyl hydrolase 28 family.</text>
</comment>
<dbReference type="Gene3D" id="2.160.20.10">
    <property type="entry name" value="Single-stranded right-handed beta-helix, Pectin lyase-like"/>
    <property type="match status" value="1"/>
</dbReference>
<reference evidence="10 11" key="1">
    <citation type="journal article" date="2021" name="Hortic Res">
        <title>Chromosome-scale assembly of the Dendrobium chrysotoxum genome enhances the understanding of orchid evolution.</title>
        <authorList>
            <person name="Zhang Y."/>
            <person name="Zhang G.Q."/>
            <person name="Zhang D."/>
            <person name="Liu X.D."/>
            <person name="Xu X.Y."/>
            <person name="Sun W.H."/>
            <person name="Yu X."/>
            <person name="Zhu X."/>
            <person name="Wang Z.W."/>
            <person name="Zhao X."/>
            <person name="Zhong W.Y."/>
            <person name="Chen H."/>
            <person name="Yin W.L."/>
            <person name="Huang T."/>
            <person name="Niu S.C."/>
            <person name="Liu Z.J."/>
        </authorList>
    </citation>
    <scope>NUCLEOTIDE SEQUENCE [LARGE SCALE GENOMIC DNA]</scope>
    <source>
        <strain evidence="10">Lindl</strain>
    </source>
</reference>
<dbReference type="GO" id="GO:0005975">
    <property type="term" value="P:carbohydrate metabolic process"/>
    <property type="evidence" value="ECO:0007669"/>
    <property type="project" value="InterPro"/>
</dbReference>
<keyword evidence="3" id="KW-0134">Cell wall</keyword>
<evidence type="ECO:0000256" key="7">
    <source>
        <dbReference type="ARBA" id="ARBA00023316"/>
    </source>
</evidence>
<evidence type="ECO:0000256" key="2">
    <source>
        <dbReference type="ARBA" id="ARBA00008834"/>
    </source>
</evidence>
<proteinExistence type="inferred from homology"/>
<protein>
    <recommendedName>
        <fullName evidence="12">Polygalacturonase</fullName>
    </recommendedName>
</protein>
<dbReference type="GO" id="GO:0071555">
    <property type="term" value="P:cell wall organization"/>
    <property type="evidence" value="ECO:0007669"/>
    <property type="project" value="UniProtKB-KW"/>
</dbReference>
<evidence type="ECO:0000256" key="6">
    <source>
        <dbReference type="ARBA" id="ARBA00023295"/>
    </source>
</evidence>
<keyword evidence="7" id="KW-0961">Cell wall biogenesis/degradation</keyword>
<dbReference type="Proteomes" id="UP000775213">
    <property type="component" value="Unassembled WGS sequence"/>
</dbReference>
<evidence type="ECO:0000313" key="10">
    <source>
        <dbReference type="EMBL" id="KAH0460056.1"/>
    </source>
</evidence>
<keyword evidence="5 9" id="KW-0378">Hydrolase</keyword>
<keyword evidence="6 9" id="KW-0326">Glycosidase</keyword>
<dbReference type="InterPro" id="IPR000743">
    <property type="entry name" value="Glyco_hydro_28"/>
</dbReference>
<evidence type="ECO:0008006" key="12">
    <source>
        <dbReference type="Google" id="ProtNLM"/>
    </source>
</evidence>
<evidence type="ECO:0000256" key="1">
    <source>
        <dbReference type="ARBA" id="ARBA00004191"/>
    </source>
</evidence>
<dbReference type="SUPFAM" id="SSF51126">
    <property type="entry name" value="Pectin lyase-like"/>
    <property type="match status" value="1"/>
</dbReference>
<keyword evidence="11" id="KW-1185">Reference proteome</keyword>
<evidence type="ECO:0000256" key="9">
    <source>
        <dbReference type="RuleBase" id="RU361169"/>
    </source>
</evidence>
<evidence type="ECO:0000313" key="11">
    <source>
        <dbReference type="Proteomes" id="UP000775213"/>
    </source>
</evidence>
<dbReference type="Pfam" id="PF00295">
    <property type="entry name" value="Glyco_hydro_28"/>
    <property type="match status" value="1"/>
</dbReference>
<dbReference type="InterPro" id="IPR011050">
    <property type="entry name" value="Pectin_lyase_fold/virulence"/>
</dbReference>
<name>A0AAV7GVK0_DENCH</name>
<keyword evidence="4" id="KW-0964">Secreted</keyword>
<accession>A0AAV7GVK0</accession>
<feature type="active site" evidence="8">
    <location>
        <position position="39"/>
    </location>
</feature>
<evidence type="ECO:0000256" key="5">
    <source>
        <dbReference type="ARBA" id="ARBA00022801"/>
    </source>
</evidence>
<dbReference type="AlphaFoldDB" id="A0AAV7GVK0"/>
<dbReference type="InterPro" id="IPR012334">
    <property type="entry name" value="Pectin_lyas_fold"/>
</dbReference>
<dbReference type="EMBL" id="JAGFBR010000010">
    <property type="protein sequence ID" value="KAH0460056.1"/>
    <property type="molecule type" value="Genomic_DNA"/>
</dbReference>
<dbReference type="GO" id="GO:0004650">
    <property type="term" value="F:polygalacturonase activity"/>
    <property type="evidence" value="ECO:0007669"/>
    <property type="project" value="InterPro"/>
</dbReference>
<gene>
    <name evidence="10" type="ORF">IEQ34_010719</name>
</gene>
<dbReference type="PANTHER" id="PTHR31375">
    <property type="match status" value="1"/>
</dbReference>
<sequence>MSSFITITGSTMATGDDCVSLGEGVSNAWIENIKCGPGHGISIGSLGDGTGTTMVQNVTVSSVVFTEHNMDLGLRHGRLLHLMGFVRDITFQHGTMKNSSGIKISKVTFSDVHGTSSTQVAVKLDCSKSNPCQGIQLTNIKLSYNGKNPELAKSFCRNVKGKNSGFVVPPSCL</sequence>
<comment type="subcellular location">
    <subcellularLocation>
        <location evidence="1">Secreted</location>
        <location evidence="1">Cell wall</location>
    </subcellularLocation>
</comment>
<evidence type="ECO:0000256" key="3">
    <source>
        <dbReference type="ARBA" id="ARBA00022512"/>
    </source>
</evidence>
<comment type="caution">
    <text evidence="10">The sequence shown here is derived from an EMBL/GenBank/DDBJ whole genome shotgun (WGS) entry which is preliminary data.</text>
</comment>
<evidence type="ECO:0000256" key="8">
    <source>
        <dbReference type="PROSITE-ProRule" id="PRU10052"/>
    </source>
</evidence>
<dbReference type="PROSITE" id="PS00502">
    <property type="entry name" value="POLYGALACTURONASE"/>
    <property type="match status" value="1"/>
</dbReference>
<organism evidence="10 11">
    <name type="scientific">Dendrobium chrysotoxum</name>
    <name type="common">Orchid</name>
    <dbReference type="NCBI Taxonomy" id="161865"/>
    <lineage>
        <taxon>Eukaryota</taxon>
        <taxon>Viridiplantae</taxon>
        <taxon>Streptophyta</taxon>
        <taxon>Embryophyta</taxon>
        <taxon>Tracheophyta</taxon>
        <taxon>Spermatophyta</taxon>
        <taxon>Magnoliopsida</taxon>
        <taxon>Liliopsida</taxon>
        <taxon>Asparagales</taxon>
        <taxon>Orchidaceae</taxon>
        <taxon>Epidendroideae</taxon>
        <taxon>Malaxideae</taxon>
        <taxon>Dendrobiinae</taxon>
        <taxon>Dendrobium</taxon>
    </lineage>
</organism>
<evidence type="ECO:0000256" key="4">
    <source>
        <dbReference type="ARBA" id="ARBA00022525"/>
    </source>
</evidence>